<reference evidence="1 2" key="1">
    <citation type="journal article" date="2015" name="Nature">
        <title>rRNA introns, odd ribosomes, and small enigmatic genomes across a large radiation of phyla.</title>
        <authorList>
            <person name="Brown C.T."/>
            <person name="Hug L.A."/>
            <person name="Thomas B.C."/>
            <person name="Sharon I."/>
            <person name="Castelle C.J."/>
            <person name="Singh A."/>
            <person name="Wilkins M.J."/>
            <person name="Williams K.H."/>
            <person name="Banfield J.F."/>
        </authorList>
    </citation>
    <scope>NUCLEOTIDE SEQUENCE [LARGE SCALE GENOMIC DNA]</scope>
</reference>
<gene>
    <name evidence="1" type="ORF">UU85_C0011G0004</name>
</gene>
<evidence type="ECO:0000313" key="2">
    <source>
        <dbReference type="Proteomes" id="UP000034256"/>
    </source>
</evidence>
<dbReference type="Gene3D" id="3.40.50.2000">
    <property type="entry name" value="Glycogen Phosphorylase B"/>
    <property type="match status" value="1"/>
</dbReference>
<protein>
    <submittedName>
        <fullName evidence="1">Glycosyltransferase</fullName>
    </submittedName>
</protein>
<dbReference type="PANTHER" id="PTHR45947:SF3">
    <property type="entry name" value="SULFOQUINOVOSYL TRANSFERASE SQD2"/>
    <property type="match status" value="1"/>
</dbReference>
<dbReference type="PANTHER" id="PTHR45947">
    <property type="entry name" value="SULFOQUINOVOSYL TRANSFERASE SQD2"/>
    <property type="match status" value="1"/>
</dbReference>
<dbReference type="InterPro" id="IPR050194">
    <property type="entry name" value="Glycosyltransferase_grp1"/>
</dbReference>
<sequence length="261" mass="29602">MNPIYIVLAGWYWRLTGRRIGLWYTHRQVDLKLRVAEKFTNLVFSAAAESFKLSSHKLRVVGHGIDTEAFACSPRRDFDPKNITIFHVGRVSKIKNCDVLIETARLLRDKNKIGFKLVFIGDPMTVEDCLYKSKLLDQIIEAKLEGLIEFRGSVANREMPAQYCQADLTVNLTPTGGIDKSVLESMAAGVPVFTSNQAFRNYFGEYTDRLVFLERGADDLAQKIMTLILSDDQKIGDNLHRLVVEKSDIRGLIKRIIGYLS</sequence>
<proteinExistence type="predicted"/>
<dbReference type="CDD" id="cd03801">
    <property type="entry name" value="GT4_PimA-like"/>
    <property type="match status" value="1"/>
</dbReference>
<dbReference type="Proteomes" id="UP000034256">
    <property type="component" value="Unassembled WGS sequence"/>
</dbReference>
<evidence type="ECO:0000313" key="1">
    <source>
        <dbReference type="EMBL" id="KKS24949.1"/>
    </source>
</evidence>
<accession>A0A0G0XJ95</accession>
<comment type="caution">
    <text evidence="1">The sequence shown here is derived from an EMBL/GenBank/DDBJ whole genome shotgun (WGS) entry which is preliminary data.</text>
</comment>
<organism evidence="1 2">
    <name type="scientific">Candidatus Wolfebacteria bacterium GW2011_GWA2_42_10</name>
    <dbReference type="NCBI Taxonomy" id="1619004"/>
    <lineage>
        <taxon>Bacteria</taxon>
        <taxon>Candidatus Wolfeibacteriota</taxon>
    </lineage>
</organism>
<dbReference type="GO" id="GO:0016757">
    <property type="term" value="F:glycosyltransferase activity"/>
    <property type="evidence" value="ECO:0007669"/>
    <property type="project" value="TreeGrafter"/>
</dbReference>
<keyword evidence="1" id="KW-0808">Transferase</keyword>
<name>A0A0G0XJ95_9BACT</name>
<dbReference type="SUPFAM" id="SSF53756">
    <property type="entry name" value="UDP-Glycosyltransferase/glycogen phosphorylase"/>
    <property type="match status" value="1"/>
</dbReference>
<dbReference type="Pfam" id="PF13692">
    <property type="entry name" value="Glyco_trans_1_4"/>
    <property type="match status" value="1"/>
</dbReference>
<dbReference type="EMBL" id="LCCF01000011">
    <property type="protein sequence ID" value="KKS24949.1"/>
    <property type="molecule type" value="Genomic_DNA"/>
</dbReference>
<dbReference type="AlphaFoldDB" id="A0A0G0XJ95"/>